<evidence type="ECO:0000256" key="6">
    <source>
        <dbReference type="ARBA" id="ARBA00018464"/>
    </source>
</evidence>
<evidence type="ECO:0000256" key="2">
    <source>
        <dbReference type="ARBA" id="ARBA00004496"/>
    </source>
</evidence>
<dbReference type="CDD" id="cd04732">
    <property type="entry name" value="HisA"/>
    <property type="match status" value="1"/>
</dbReference>
<dbReference type="InterPro" id="IPR011060">
    <property type="entry name" value="RibuloseP-bd_barrel"/>
</dbReference>
<dbReference type="InterPro" id="IPR006062">
    <property type="entry name" value="His_biosynth"/>
</dbReference>
<dbReference type="Gene3D" id="3.20.20.70">
    <property type="entry name" value="Aldolase class I"/>
    <property type="match status" value="1"/>
</dbReference>
<feature type="active site" description="Proton donor" evidence="11">
    <location>
        <position position="130"/>
    </location>
</feature>
<dbReference type="PANTHER" id="PTHR43090:SF2">
    <property type="entry name" value="1-(5-PHOSPHORIBOSYL)-5-[(5-PHOSPHORIBOSYLAMINO)METHYLIDENEAMINO] IMIDAZOLE-4-CARBOXAMIDE ISOMERASE"/>
    <property type="match status" value="1"/>
</dbReference>
<comment type="catalytic activity">
    <reaction evidence="1 11">
        <text>1-(5-phospho-beta-D-ribosyl)-5-[(5-phospho-beta-D-ribosylamino)methylideneamino]imidazole-4-carboxamide = 5-[(5-phospho-1-deoxy-D-ribulos-1-ylimino)methylamino]-1-(5-phospho-beta-D-ribosyl)imidazole-4-carboxamide</text>
        <dbReference type="Rhea" id="RHEA:15469"/>
        <dbReference type="ChEBI" id="CHEBI:58435"/>
        <dbReference type="ChEBI" id="CHEBI:58525"/>
        <dbReference type="EC" id="5.3.1.16"/>
    </reaction>
</comment>
<keyword evidence="10 11" id="KW-0413">Isomerase</keyword>
<dbReference type="PANTHER" id="PTHR43090">
    <property type="entry name" value="1-(5-PHOSPHORIBOSYL)-5-[(5-PHOSPHORIBOSYLAMINO)METHYLIDENEAMINO] IMIDAZOLE-4-CARBOXAMIDE ISOMERASE"/>
    <property type="match status" value="1"/>
</dbReference>
<dbReference type="InterPro" id="IPR013785">
    <property type="entry name" value="Aldolase_TIM"/>
</dbReference>
<gene>
    <name evidence="11" type="primary">hisA</name>
    <name evidence="13" type="ORF">ENM31_01380</name>
</gene>
<evidence type="ECO:0000256" key="5">
    <source>
        <dbReference type="ARBA" id="ARBA00012550"/>
    </source>
</evidence>
<protein>
    <recommendedName>
        <fullName evidence="6 11">1-(5-phosphoribosyl)-5-[(5-phosphoribosylamino)methylideneamino] imidazole-4-carboxamide isomerase</fullName>
        <ecNumber evidence="5 11">5.3.1.16</ecNumber>
    </recommendedName>
    <alternativeName>
        <fullName evidence="11">Phosphoribosylformimino-5-aminoimidazole carboxamide ribotide isomerase</fullName>
    </alternativeName>
</protein>
<keyword evidence="9 11" id="KW-0368">Histidine biosynthesis</keyword>
<dbReference type="SUPFAM" id="SSF51366">
    <property type="entry name" value="Ribulose-phoshate binding barrel"/>
    <property type="match status" value="1"/>
</dbReference>
<sequence length="242" mass="26325">MFTVYAGIDLFNGRVARLWKGDPAKATYYPYSPSHYARRWLSEGAGALHVVDLNAALELGDNTEVITSFVKSLNAFVQVGGGVRSLARATALRDAGASRVIVSSLYFTRRDEALKVLDILGAEHVALSLDCREDFVVVRGWRVKTETGLAEAVEAALSDGFRHIVLTDTSRDGTLQGVNSKLVHAVEKSHRSHITYAGGVASVDDVIALRRLGYEGAILGKALYEETLSLERVKNALEPTLH</sequence>
<dbReference type="InterPro" id="IPR023016">
    <property type="entry name" value="HisA/PriA"/>
</dbReference>
<evidence type="ECO:0000256" key="12">
    <source>
        <dbReference type="RuleBase" id="RU003657"/>
    </source>
</evidence>
<evidence type="ECO:0000313" key="13">
    <source>
        <dbReference type="EMBL" id="HHM43937.1"/>
    </source>
</evidence>
<evidence type="ECO:0000256" key="1">
    <source>
        <dbReference type="ARBA" id="ARBA00000901"/>
    </source>
</evidence>
<evidence type="ECO:0000256" key="11">
    <source>
        <dbReference type="HAMAP-Rule" id="MF_01014"/>
    </source>
</evidence>
<dbReference type="HAMAP" id="MF_01014">
    <property type="entry name" value="HisA"/>
    <property type="match status" value="1"/>
</dbReference>
<evidence type="ECO:0000256" key="7">
    <source>
        <dbReference type="ARBA" id="ARBA00022490"/>
    </source>
</evidence>
<dbReference type="InterPro" id="IPR044524">
    <property type="entry name" value="Isoase_HisA-like"/>
</dbReference>
<comment type="similarity">
    <text evidence="4 11 12">Belongs to the HisA/HisF family.</text>
</comment>
<dbReference type="GO" id="GO:0000162">
    <property type="term" value="P:L-tryptophan biosynthetic process"/>
    <property type="evidence" value="ECO:0007669"/>
    <property type="project" value="TreeGrafter"/>
</dbReference>
<keyword evidence="8 11" id="KW-0028">Amino-acid biosynthesis</keyword>
<dbReference type="GO" id="GO:0003949">
    <property type="term" value="F:1-(5-phosphoribosyl)-5-[(5-phosphoribosylamino)methylideneamino]imidazole-4-carboxamide isomerase activity"/>
    <property type="evidence" value="ECO:0007669"/>
    <property type="project" value="UniProtKB-UniRule"/>
</dbReference>
<keyword evidence="7 11" id="KW-0963">Cytoplasm</keyword>
<feature type="active site" description="Proton acceptor" evidence="11">
    <location>
        <position position="9"/>
    </location>
</feature>
<evidence type="ECO:0000256" key="9">
    <source>
        <dbReference type="ARBA" id="ARBA00023102"/>
    </source>
</evidence>
<dbReference type="EMBL" id="DRXH01000050">
    <property type="protein sequence ID" value="HHM43937.1"/>
    <property type="molecule type" value="Genomic_DNA"/>
</dbReference>
<comment type="caution">
    <text evidence="13">The sequence shown here is derived from an EMBL/GenBank/DDBJ whole genome shotgun (WGS) entry which is preliminary data.</text>
</comment>
<proteinExistence type="inferred from homology"/>
<organism evidence="13">
    <name type="scientific">Caldiarchaeum subterraneum</name>
    <dbReference type="NCBI Taxonomy" id="311458"/>
    <lineage>
        <taxon>Archaea</taxon>
        <taxon>Nitrososphaerota</taxon>
        <taxon>Candidatus Caldarchaeales</taxon>
        <taxon>Candidatus Caldarchaeaceae</taxon>
        <taxon>Candidatus Caldarchaeum</taxon>
    </lineage>
</organism>
<name>A0A7J3VS51_CALS0</name>
<comment type="pathway">
    <text evidence="3 11">Amino-acid biosynthesis; L-histidine biosynthesis; L-histidine from 5-phospho-alpha-D-ribose 1-diphosphate: step 4/9.</text>
</comment>
<dbReference type="GO" id="GO:0000105">
    <property type="term" value="P:L-histidine biosynthetic process"/>
    <property type="evidence" value="ECO:0007669"/>
    <property type="project" value="UniProtKB-UniRule"/>
</dbReference>
<accession>A0A7J3VS51</accession>
<dbReference type="EC" id="5.3.1.16" evidence="5 11"/>
<dbReference type="Pfam" id="PF00977">
    <property type="entry name" value="His_biosynth"/>
    <property type="match status" value="1"/>
</dbReference>
<reference evidence="13" key="1">
    <citation type="journal article" date="2020" name="mSystems">
        <title>Genome- and Community-Level Interaction Insights into Carbon Utilization and Element Cycling Functions of Hydrothermarchaeota in Hydrothermal Sediment.</title>
        <authorList>
            <person name="Zhou Z."/>
            <person name="Liu Y."/>
            <person name="Xu W."/>
            <person name="Pan J."/>
            <person name="Luo Z.H."/>
            <person name="Li M."/>
        </authorList>
    </citation>
    <scope>NUCLEOTIDE SEQUENCE [LARGE SCALE GENOMIC DNA]</scope>
    <source>
        <strain evidence="13">SpSt-1074</strain>
    </source>
</reference>
<evidence type="ECO:0000256" key="8">
    <source>
        <dbReference type="ARBA" id="ARBA00022605"/>
    </source>
</evidence>
<evidence type="ECO:0000256" key="3">
    <source>
        <dbReference type="ARBA" id="ARBA00005133"/>
    </source>
</evidence>
<comment type="subcellular location">
    <subcellularLocation>
        <location evidence="2 11">Cytoplasm</location>
    </subcellularLocation>
</comment>
<evidence type="ECO:0000256" key="10">
    <source>
        <dbReference type="ARBA" id="ARBA00023235"/>
    </source>
</evidence>
<dbReference type="UniPathway" id="UPA00031">
    <property type="reaction ID" value="UER00009"/>
</dbReference>
<evidence type="ECO:0000256" key="4">
    <source>
        <dbReference type="ARBA" id="ARBA00009667"/>
    </source>
</evidence>
<dbReference type="AlphaFoldDB" id="A0A7J3VS51"/>
<dbReference type="GO" id="GO:0005737">
    <property type="term" value="C:cytoplasm"/>
    <property type="evidence" value="ECO:0007669"/>
    <property type="project" value="UniProtKB-SubCell"/>
</dbReference>